<dbReference type="EMBL" id="JAKLMC020000005">
    <property type="protein sequence ID" value="KAK5955962.1"/>
    <property type="molecule type" value="Genomic_DNA"/>
</dbReference>
<sequence>MRYSTLLAAIAPAFVAGLDNTAQNSTVTVQGQTTTRVATTVYYVTVKPGPVTEVAGTSCDTSGCPLGASSISYSNATATPLETIRLTSTTTSLVTNVVTPPDTTTTIYSDMSSASSLSTTISSESDIASQITTPVMTLTVSPTPPPAAASEIQSMTRTFEFGPLSTLGCFSAYEPLTEDHTDTHQSLESCQSACGNEHYPIMALTAGSVCYCGNTSPAPDKLVGDNKCDAPCNGKKEQTCGGIGSWQVYSFDYQLDGPANKVTPAPTCSASVVTVYVTGTPDLSTSTSSTPPYLNTSTTAYPTGWSSPRGSGMTSHISPSTIIGTTSATTESVTPVKSTSSVVPTISNPATSTRTAPPSITSYHGSAGRVRPHGLFLLFARLLTLSTFAQAQALEERFYPYPTPVNGPLPSATGVPPAVRIVSEPPALEPPMDTASMISATTMSTTTAPSQALSGFATVLSPANDPASISSALLATLSSPLGPSGEPASSMTGSPDIPASISSALSASLGPPSAYSEEPVPSMTHGPGTFATWWTSTRDMTVTQTVTVPGVAGNETGAPATILTLTSTVPSVINITSVITSIASSTKTMTSTEMVQMTMTTPPFSSPAMSDTPTSDASIYRPQAQDAVVLFNMLAGCAMFVYIMHFM</sequence>
<keyword evidence="3" id="KW-0732">Signal</keyword>
<feature type="compositionally biased region" description="Low complexity" evidence="1">
    <location>
        <begin position="493"/>
        <end position="503"/>
    </location>
</feature>
<feature type="chain" id="PRO_5042956385" evidence="3">
    <location>
        <begin position="18"/>
        <end position="647"/>
    </location>
</feature>
<dbReference type="Pfam" id="PF01822">
    <property type="entry name" value="WSC"/>
    <property type="match status" value="1"/>
</dbReference>
<feature type="transmembrane region" description="Helical" evidence="2">
    <location>
        <begin position="627"/>
        <end position="646"/>
    </location>
</feature>
<keyword evidence="2" id="KW-0472">Membrane</keyword>
<feature type="compositionally biased region" description="Low complexity" evidence="1">
    <location>
        <begin position="329"/>
        <end position="347"/>
    </location>
</feature>
<gene>
    <name evidence="5" type="primary">wsc1_2</name>
    <name evidence="5" type="ORF">OHC33_002535</name>
</gene>
<dbReference type="Proteomes" id="UP001316803">
    <property type="component" value="Unassembled WGS sequence"/>
</dbReference>
<feature type="compositionally biased region" description="Polar residues" evidence="1">
    <location>
        <begin position="348"/>
        <end position="360"/>
    </location>
</feature>
<organism evidence="5 6">
    <name type="scientific">Knufia fluminis</name>
    <dbReference type="NCBI Taxonomy" id="191047"/>
    <lineage>
        <taxon>Eukaryota</taxon>
        <taxon>Fungi</taxon>
        <taxon>Dikarya</taxon>
        <taxon>Ascomycota</taxon>
        <taxon>Pezizomycotina</taxon>
        <taxon>Eurotiomycetes</taxon>
        <taxon>Chaetothyriomycetidae</taxon>
        <taxon>Chaetothyriales</taxon>
        <taxon>Trichomeriaceae</taxon>
        <taxon>Knufia</taxon>
    </lineage>
</organism>
<keyword evidence="2" id="KW-1133">Transmembrane helix</keyword>
<name>A0AAN8EPY4_9EURO</name>
<dbReference type="PROSITE" id="PS51212">
    <property type="entry name" value="WSC"/>
    <property type="match status" value="1"/>
</dbReference>
<comment type="caution">
    <text evidence="5">The sequence shown here is derived from an EMBL/GenBank/DDBJ whole genome shotgun (WGS) entry which is preliminary data.</text>
</comment>
<evidence type="ECO:0000313" key="6">
    <source>
        <dbReference type="Proteomes" id="UP001316803"/>
    </source>
</evidence>
<dbReference type="SMART" id="SM00321">
    <property type="entry name" value="WSC"/>
    <property type="match status" value="1"/>
</dbReference>
<keyword evidence="6" id="KW-1185">Reference proteome</keyword>
<keyword evidence="2" id="KW-0812">Transmembrane</keyword>
<dbReference type="AlphaFoldDB" id="A0AAN8EPY4"/>
<accession>A0AAN8EPY4</accession>
<feature type="domain" description="WSC" evidence="4">
    <location>
        <begin position="163"/>
        <end position="252"/>
    </location>
</feature>
<feature type="region of interest" description="Disordered" evidence="1">
    <location>
        <begin position="480"/>
        <end position="503"/>
    </location>
</feature>
<evidence type="ECO:0000256" key="3">
    <source>
        <dbReference type="SAM" id="SignalP"/>
    </source>
</evidence>
<reference evidence="5 6" key="1">
    <citation type="submission" date="2022-12" db="EMBL/GenBank/DDBJ databases">
        <title>Genomic features and morphological characterization of a novel Knufia sp. strain isolated from spacecraft assembly facility.</title>
        <authorList>
            <person name="Teixeira M."/>
            <person name="Chander A.M."/>
            <person name="Stajich J.E."/>
            <person name="Venkateswaran K."/>
        </authorList>
    </citation>
    <scope>NUCLEOTIDE SEQUENCE [LARGE SCALE GENOMIC DNA]</scope>
    <source>
        <strain evidence="5 6">FJI-L2-BK-P2</strain>
    </source>
</reference>
<feature type="region of interest" description="Disordered" evidence="1">
    <location>
        <begin position="301"/>
        <end position="360"/>
    </location>
</feature>
<proteinExistence type="predicted"/>
<evidence type="ECO:0000256" key="2">
    <source>
        <dbReference type="SAM" id="Phobius"/>
    </source>
</evidence>
<evidence type="ECO:0000313" key="5">
    <source>
        <dbReference type="EMBL" id="KAK5955962.1"/>
    </source>
</evidence>
<evidence type="ECO:0000259" key="4">
    <source>
        <dbReference type="PROSITE" id="PS51212"/>
    </source>
</evidence>
<feature type="signal peptide" evidence="3">
    <location>
        <begin position="1"/>
        <end position="17"/>
    </location>
</feature>
<dbReference type="InterPro" id="IPR002889">
    <property type="entry name" value="WSC_carb-bd"/>
</dbReference>
<protein>
    <submittedName>
        <fullName evidence="5">Protein SLG1</fullName>
    </submittedName>
</protein>
<evidence type="ECO:0000256" key="1">
    <source>
        <dbReference type="SAM" id="MobiDB-lite"/>
    </source>
</evidence>
<feature type="compositionally biased region" description="Polar residues" evidence="1">
    <location>
        <begin position="301"/>
        <end position="328"/>
    </location>
</feature>